<sequence>MAGRLAPGWRDLLLDGDCDVWLLTEVNLDVELPGYAMHRGSELMAPRRHWAAVLSRVPLTPLSDPHVASAAAVVDGVTYCSTILPWRSSGGEPTWPGAEPPRNLHAGRTRHALAMLLAALPRRELVWGGDWNHALSGREYAGTKGGRKHLLGAVDELGLQVPTASLPHRIEGLLSIDHVAVPGSWAVARTERLDASGLSDHDGYVVDVERGAL</sequence>
<dbReference type="Gene3D" id="3.60.10.10">
    <property type="entry name" value="Endonuclease/exonuclease/phosphatase"/>
    <property type="match status" value="1"/>
</dbReference>
<dbReference type="GO" id="GO:0003824">
    <property type="term" value="F:catalytic activity"/>
    <property type="evidence" value="ECO:0007669"/>
    <property type="project" value="InterPro"/>
</dbReference>
<keyword evidence="3" id="KW-1185">Reference proteome</keyword>
<evidence type="ECO:0000313" key="2">
    <source>
        <dbReference type="EMBL" id="SOC50294.1"/>
    </source>
</evidence>
<dbReference type="Proteomes" id="UP000219435">
    <property type="component" value="Unassembled WGS sequence"/>
</dbReference>
<feature type="domain" description="Endonuclease/exonuclease/phosphatase" evidence="1">
    <location>
        <begin position="10"/>
        <end position="201"/>
    </location>
</feature>
<name>A0A285V849_9ACTN</name>
<evidence type="ECO:0000313" key="3">
    <source>
        <dbReference type="Proteomes" id="UP000219435"/>
    </source>
</evidence>
<dbReference type="RefSeq" id="WP_097195840.1">
    <property type="nucleotide sequence ID" value="NZ_OBQI01000004.1"/>
</dbReference>
<proteinExistence type="predicted"/>
<dbReference type="InterPro" id="IPR036691">
    <property type="entry name" value="Endo/exonu/phosph_ase_sf"/>
</dbReference>
<dbReference type="SUPFAM" id="SSF56219">
    <property type="entry name" value="DNase I-like"/>
    <property type="match status" value="1"/>
</dbReference>
<dbReference type="InterPro" id="IPR005135">
    <property type="entry name" value="Endo/exonuclease/phosphatase"/>
</dbReference>
<dbReference type="AlphaFoldDB" id="A0A285V849"/>
<gene>
    <name evidence="2" type="ORF">SAMN05660748_3040</name>
</gene>
<dbReference type="OrthoDB" id="3775134at2"/>
<organism evidence="2 3">
    <name type="scientific">Blastococcus aggregatus</name>
    <dbReference type="NCBI Taxonomy" id="38502"/>
    <lineage>
        <taxon>Bacteria</taxon>
        <taxon>Bacillati</taxon>
        <taxon>Actinomycetota</taxon>
        <taxon>Actinomycetes</taxon>
        <taxon>Geodermatophilales</taxon>
        <taxon>Geodermatophilaceae</taxon>
        <taxon>Blastococcus</taxon>
    </lineage>
</organism>
<dbReference type="EMBL" id="OBQI01000004">
    <property type="protein sequence ID" value="SOC50294.1"/>
    <property type="molecule type" value="Genomic_DNA"/>
</dbReference>
<accession>A0A285V849</accession>
<dbReference type="Pfam" id="PF03372">
    <property type="entry name" value="Exo_endo_phos"/>
    <property type="match status" value="1"/>
</dbReference>
<evidence type="ECO:0000259" key="1">
    <source>
        <dbReference type="Pfam" id="PF03372"/>
    </source>
</evidence>
<reference evidence="3" key="1">
    <citation type="submission" date="2017-08" db="EMBL/GenBank/DDBJ databases">
        <authorList>
            <person name="Varghese N."/>
            <person name="Submissions S."/>
        </authorList>
    </citation>
    <scope>NUCLEOTIDE SEQUENCE [LARGE SCALE GENOMIC DNA]</scope>
    <source>
        <strain evidence="3">DSM 4725</strain>
    </source>
</reference>
<protein>
    <recommendedName>
        <fullName evidence="1">Endonuclease/exonuclease/phosphatase domain-containing protein</fullName>
    </recommendedName>
</protein>